<name>A0A919KJV2_9XANT</name>
<comment type="caution">
    <text evidence="1">The sequence shown here is derived from an EMBL/GenBank/DDBJ whole genome shotgun (WGS) entry which is preliminary data.</text>
</comment>
<dbReference type="EMBL" id="BNBA01000041">
    <property type="protein sequence ID" value="GHH59905.1"/>
    <property type="molecule type" value="Genomic_DNA"/>
</dbReference>
<gene>
    <name evidence="1" type="ORF">GCM10009090_34550</name>
</gene>
<reference evidence="1" key="1">
    <citation type="journal article" date="2014" name="Int. J. Syst. Evol. Microbiol.">
        <title>Complete genome sequence of Corynebacterium casei LMG S-19264T (=DSM 44701T), isolated from a smear-ripened cheese.</title>
        <authorList>
            <consortium name="US DOE Joint Genome Institute (JGI-PGF)"/>
            <person name="Walter F."/>
            <person name="Albersmeier A."/>
            <person name="Kalinowski J."/>
            <person name="Ruckert C."/>
        </authorList>
    </citation>
    <scope>NUCLEOTIDE SEQUENCE</scope>
    <source>
        <strain evidence="1">JCM 13306</strain>
    </source>
</reference>
<accession>A0A919KJV2</accession>
<dbReference type="AlphaFoldDB" id="A0A919KJV2"/>
<evidence type="ECO:0000313" key="1">
    <source>
        <dbReference type="EMBL" id="GHH59905.1"/>
    </source>
</evidence>
<organism evidence="1 2">
    <name type="scientific">Xanthomonas boreopolis</name>
    <dbReference type="NCBI Taxonomy" id="86183"/>
    <lineage>
        <taxon>Bacteria</taxon>
        <taxon>Pseudomonadati</taxon>
        <taxon>Pseudomonadota</taxon>
        <taxon>Gammaproteobacteria</taxon>
        <taxon>Lysobacterales</taxon>
        <taxon>Lysobacteraceae</taxon>
        <taxon>Xanthomonas</taxon>
    </lineage>
</organism>
<sequence>MTTPSERRDTVQMLVRRGLSQRKALRYLGLSRRIASYAPRQAAKDQAVAERLLAASPKVPRFGYRRMAAWLDLGEARVRRLWRQR</sequence>
<proteinExistence type="predicted"/>
<protein>
    <submittedName>
        <fullName evidence="1">Uncharacterized protein</fullName>
    </submittedName>
</protein>
<keyword evidence="2" id="KW-1185">Reference proteome</keyword>
<evidence type="ECO:0000313" key="2">
    <source>
        <dbReference type="Proteomes" id="UP000623958"/>
    </source>
</evidence>
<reference evidence="1" key="2">
    <citation type="submission" date="2020-09" db="EMBL/GenBank/DDBJ databases">
        <authorList>
            <person name="Sun Q."/>
            <person name="Ohkuma M."/>
        </authorList>
    </citation>
    <scope>NUCLEOTIDE SEQUENCE</scope>
    <source>
        <strain evidence="1">JCM 13306</strain>
    </source>
</reference>
<dbReference type="Proteomes" id="UP000623958">
    <property type="component" value="Unassembled WGS sequence"/>
</dbReference>